<feature type="non-terminal residue" evidence="1">
    <location>
        <position position="1"/>
    </location>
</feature>
<sequence>FDEDKLASAIKKSSVSKEELQWIDLILKIQELPDKEIAPANSLISLMRYSKGPNKGLQKENKKLDRKNQTLIKCTQSLGAKVQHFRIQKSKHIAEIRSLVRNSKQITDKEFRKKTSLRSTVECMRLVYEFLTGEAPQDWLATSTLRTWYQEISELQNNKQICWIKNALVFRIMVDESTRGQLKNLKDQLPNAIIVQLTNLMKCNANTISSTVIEHIQGCGLDINKCAILTTDYTLYMSMAHIDFTNWFINKLENYNNTPKQYLNDWSLVRTNNAAFNWARQSSKEIYTNQ</sequence>
<feature type="non-terminal residue" evidence="1">
    <location>
        <position position="290"/>
    </location>
</feature>
<evidence type="ECO:0000313" key="2">
    <source>
        <dbReference type="Proteomes" id="UP000789901"/>
    </source>
</evidence>
<comment type="caution">
    <text evidence="1">The sequence shown here is derived from an EMBL/GenBank/DDBJ whole genome shotgun (WGS) entry which is preliminary data.</text>
</comment>
<proteinExistence type="predicted"/>
<evidence type="ECO:0000313" key="1">
    <source>
        <dbReference type="EMBL" id="CAG8843923.1"/>
    </source>
</evidence>
<organism evidence="1 2">
    <name type="scientific">Gigaspora margarita</name>
    <dbReference type="NCBI Taxonomy" id="4874"/>
    <lineage>
        <taxon>Eukaryota</taxon>
        <taxon>Fungi</taxon>
        <taxon>Fungi incertae sedis</taxon>
        <taxon>Mucoromycota</taxon>
        <taxon>Glomeromycotina</taxon>
        <taxon>Glomeromycetes</taxon>
        <taxon>Diversisporales</taxon>
        <taxon>Gigasporaceae</taxon>
        <taxon>Gigaspora</taxon>
    </lineage>
</organism>
<keyword evidence="2" id="KW-1185">Reference proteome</keyword>
<protein>
    <submittedName>
        <fullName evidence="1">31613_t:CDS:1</fullName>
    </submittedName>
</protein>
<dbReference type="Proteomes" id="UP000789901">
    <property type="component" value="Unassembled WGS sequence"/>
</dbReference>
<accession>A0ABN7WYP4</accession>
<dbReference type="EMBL" id="CAJVQB010074015">
    <property type="protein sequence ID" value="CAG8843923.1"/>
    <property type="molecule type" value="Genomic_DNA"/>
</dbReference>
<gene>
    <name evidence="1" type="ORF">GMARGA_LOCUS36802</name>
</gene>
<name>A0ABN7WYP4_GIGMA</name>
<reference evidence="1 2" key="1">
    <citation type="submission" date="2021-06" db="EMBL/GenBank/DDBJ databases">
        <authorList>
            <person name="Kallberg Y."/>
            <person name="Tangrot J."/>
            <person name="Rosling A."/>
        </authorList>
    </citation>
    <scope>NUCLEOTIDE SEQUENCE [LARGE SCALE GENOMIC DNA]</scope>
    <source>
        <strain evidence="1 2">120-4 pot B 10/14</strain>
    </source>
</reference>